<gene>
    <name evidence="1" type="ORF">DKG74_15085</name>
</gene>
<evidence type="ECO:0000313" key="1">
    <source>
        <dbReference type="EMBL" id="PWR20329.1"/>
    </source>
</evidence>
<dbReference type="OrthoDB" id="7159482at2"/>
<protein>
    <submittedName>
        <fullName evidence="1">DUF2794 domain-containing protein</fullName>
    </submittedName>
</protein>
<proteinExistence type="predicted"/>
<dbReference type="EMBL" id="QGLE01000009">
    <property type="protein sequence ID" value="PWR20329.1"/>
    <property type="molecule type" value="Genomic_DNA"/>
</dbReference>
<dbReference type="Proteomes" id="UP000245461">
    <property type="component" value="Unassembled WGS sequence"/>
</dbReference>
<sequence length="128" mass="13821">MDQGVIVLAPGASGKAGAADAASHSPPKRVFFSRRELDMILGLYGRMVAAGEWRDYAMADGVEVAVFAVHRRTSEQPLYRIEKRPALARKQGAYSVIAAGGRVMKRGADLANVLAVLERKLLKIVEGE</sequence>
<dbReference type="InterPro" id="IPR021252">
    <property type="entry name" value="DUF2794"/>
</dbReference>
<dbReference type="Pfam" id="PF10984">
    <property type="entry name" value="DUF2794"/>
    <property type="match status" value="1"/>
</dbReference>
<reference evidence="1 2" key="1">
    <citation type="submission" date="2018-05" db="EMBL/GenBank/DDBJ databases">
        <title>Zavarzinia sp. HR-AS.</title>
        <authorList>
            <person name="Lee Y."/>
            <person name="Jeon C.O."/>
        </authorList>
    </citation>
    <scope>NUCLEOTIDE SEQUENCE [LARGE SCALE GENOMIC DNA]</scope>
    <source>
        <strain evidence="1 2">HR-AS</strain>
    </source>
</reference>
<evidence type="ECO:0000313" key="2">
    <source>
        <dbReference type="Proteomes" id="UP000245461"/>
    </source>
</evidence>
<accession>A0A317E021</accession>
<comment type="caution">
    <text evidence="1">The sequence shown here is derived from an EMBL/GenBank/DDBJ whole genome shotgun (WGS) entry which is preliminary data.</text>
</comment>
<dbReference type="AlphaFoldDB" id="A0A317E021"/>
<dbReference type="RefSeq" id="WP_109907003.1">
    <property type="nucleotide sequence ID" value="NZ_QGLE01000009.1"/>
</dbReference>
<organism evidence="1 2">
    <name type="scientific">Zavarzinia aquatilis</name>
    <dbReference type="NCBI Taxonomy" id="2211142"/>
    <lineage>
        <taxon>Bacteria</taxon>
        <taxon>Pseudomonadati</taxon>
        <taxon>Pseudomonadota</taxon>
        <taxon>Alphaproteobacteria</taxon>
        <taxon>Rhodospirillales</taxon>
        <taxon>Zavarziniaceae</taxon>
        <taxon>Zavarzinia</taxon>
    </lineage>
</organism>
<keyword evidence="2" id="KW-1185">Reference proteome</keyword>
<name>A0A317E021_9PROT</name>